<accession>A0A2P2QA84</accession>
<sequence>MFQDKISIQNYQKRFLNLKYRLVKIIKNHKNESR</sequence>
<protein>
    <submittedName>
        <fullName evidence="1">Uncharacterized protein</fullName>
    </submittedName>
</protein>
<proteinExistence type="predicted"/>
<evidence type="ECO:0000313" key="1">
    <source>
        <dbReference type="EMBL" id="MBX63847.1"/>
    </source>
</evidence>
<reference evidence="1" key="1">
    <citation type="submission" date="2018-02" db="EMBL/GenBank/DDBJ databases">
        <title>Rhizophora mucronata_Transcriptome.</title>
        <authorList>
            <person name="Meera S.P."/>
            <person name="Sreeshan A."/>
            <person name="Augustine A."/>
        </authorList>
    </citation>
    <scope>NUCLEOTIDE SEQUENCE</scope>
    <source>
        <tissue evidence="1">Leaf</tissue>
    </source>
</reference>
<name>A0A2P2QA84_RHIMU</name>
<dbReference type="AlphaFoldDB" id="A0A2P2QA84"/>
<dbReference type="EMBL" id="GGEC01083363">
    <property type="protein sequence ID" value="MBX63847.1"/>
    <property type="molecule type" value="Transcribed_RNA"/>
</dbReference>
<organism evidence="1">
    <name type="scientific">Rhizophora mucronata</name>
    <name type="common">Asiatic mangrove</name>
    <dbReference type="NCBI Taxonomy" id="61149"/>
    <lineage>
        <taxon>Eukaryota</taxon>
        <taxon>Viridiplantae</taxon>
        <taxon>Streptophyta</taxon>
        <taxon>Embryophyta</taxon>
        <taxon>Tracheophyta</taxon>
        <taxon>Spermatophyta</taxon>
        <taxon>Magnoliopsida</taxon>
        <taxon>eudicotyledons</taxon>
        <taxon>Gunneridae</taxon>
        <taxon>Pentapetalae</taxon>
        <taxon>rosids</taxon>
        <taxon>fabids</taxon>
        <taxon>Malpighiales</taxon>
        <taxon>Rhizophoraceae</taxon>
        <taxon>Rhizophora</taxon>
    </lineage>
</organism>